<organism evidence="3 4">
    <name type="scientific">Oceanipulchritudo coccoides</name>
    <dbReference type="NCBI Taxonomy" id="2706888"/>
    <lineage>
        <taxon>Bacteria</taxon>
        <taxon>Pseudomonadati</taxon>
        <taxon>Verrucomicrobiota</taxon>
        <taxon>Opitutia</taxon>
        <taxon>Puniceicoccales</taxon>
        <taxon>Oceanipulchritudinaceae</taxon>
        <taxon>Oceanipulchritudo</taxon>
    </lineage>
</organism>
<dbReference type="PANTHER" id="PTHR30469">
    <property type="entry name" value="MULTIDRUG RESISTANCE PROTEIN MDTA"/>
    <property type="match status" value="1"/>
</dbReference>
<name>A0A6B2M0B7_9BACT</name>
<dbReference type="Gene3D" id="2.40.30.170">
    <property type="match status" value="1"/>
</dbReference>
<dbReference type="InterPro" id="IPR006143">
    <property type="entry name" value="RND_pump_MFP"/>
</dbReference>
<dbReference type="GO" id="GO:0015562">
    <property type="term" value="F:efflux transmembrane transporter activity"/>
    <property type="evidence" value="ECO:0007669"/>
    <property type="project" value="TreeGrafter"/>
</dbReference>
<dbReference type="InterPro" id="IPR058792">
    <property type="entry name" value="Beta-barrel_RND_2"/>
</dbReference>
<evidence type="ECO:0000256" key="1">
    <source>
        <dbReference type="ARBA" id="ARBA00009477"/>
    </source>
</evidence>
<dbReference type="AlphaFoldDB" id="A0A6B2M0B7"/>
<accession>A0A6B2M0B7</accession>
<feature type="domain" description="CusB-like beta-barrel" evidence="2">
    <location>
        <begin position="224"/>
        <end position="289"/>
    </location>
</feature>
<evidence type="ECO:0000259" key="2">
    <source>
        <dbReference type="Pfam" id="PF25954"/>
    </source>
</evidence>
<proteinExistence type="inferred from homology"/>
<dbReference type="NCBIfam" id="TIGR01730">
    <property type="entry name" value="RND_mfp"/>
    <property type="match status" value="1"/>
</dbReference>
<dbReference type="GO" id="GO:1990281">
    <property type="term" value="C:efflux pump complex"/>
    <property type="evidence" value="ECO:0007669"/>
    <property type="project" value="TreeGrafter"/>
</dbReference>
<dbReference type="EMBL" id="JAAGNX010000002">
    <property type="protein sequence ID" value="NDV62358.1"/>
    <property type="molecule type" value="Genomic_DNA"/>
</dbReference>
<comment type="caution">
    <text evidence="3">The sequence shown here is derived from an EMBL/GenBank/DDBJ whole genome shotgun (WGS) entry which is preliminary data.</text>
</comment>
<dbReference type="PANTHER" id="PTHR30469:SF38">
    <property type="entry name" value="HLYD FAMILY SECRETION PROTEIN"/>
    <property type="match status" value="1"/>
</dbReference>
<evidence type="ECO:0000313" key="3">
    <source>
        <dbReference type="EMBL" id="NDV62358.1"/>
    </source>
</evidence>
<dbReference type="Proteomes" id="UP000478417">
    <property type="component" value="Unassembled WGS sequence"/>
</dbReference>
<dbReference type="Gene3D" id="2.40.420.20">
    <property type="match status" value="1"/>
</dbReference>
<reference evidence="3 4" key="1">
    <citation type="submission" date="2020-02" db="EMBL/GenBank/DDBJ databases">
        <title>Albibacoteraceae fam. nov., the first described family within the subdivision 4 Verrucomicrobia.</title>
        <authorList>
            <person name="Xi F."/>
        </authorList>
    </citation>
    <scope>NUCLEOTIDE SEQUENCE [LARGE SCALE GENOMIC DNA]</scope>
    <source>
        <strain evidence="3 4">CK1056</strain>
    </source>
</reference>
<dbReference type="RefSeq" id="WP_163964166.1">
    <property type="nucleotide sequence ID" value="NZ_JAAGNX010000002.1"/>
</dbReference>
<keyword evidence="4" id="KW-1185">Reference proteome</keyword>
<sequence length="370" mass="40780">MNRWLKIGIPVLVVLVAIFLLNRQFGMTAIVAPATGGKAVNAVTGTVEVRANADIRVKAQHPGVIVENRVQPGQVVEIDAVISVQASEDLDLQIEQAQIRLEAARAREALESTNKIDLESIEEEIEGVALAVQLKQAPVSQLENLKRNKRKTEVFWKAEEIQERESRRLLENQLAQLSLKKNQMITQAPFAGTIAEINAFKGDLVNGGQNLVRLISHGRIVILKLTEEDYFGVQEGQPVTLRLASYPDRTFAGTVQRLEDVSDSNSKTRNVFVTVDAPDSILVPGLTGEGYLVKDERDNAVLIPRRALIGNLVYVVDNGSVDVRRVQPGYMGLNQAEVLEGIEEGDLIILENQNLFKPGDRVEAVESGKR</sequence>
<evidence type="ECO:0000313" key="4">
    <source>
        <dbReference type="Proteomes" id="UP000478417"/>
    </source>
</evidence>
<dbReference type="SUPFAM" id="SSF111369">
    <property type="entry name" value="HlyD-like secretion proteins"/>
    <property type="match status" value="1"/>
</dbReference>
<gene>
    <name evidence="3" type="ORF">G0Q06_07850</name>
</gene>
<protein>
    <submittedName>
        <fullName evidence="3">Efflux RND transporter periplasmic adaptor subunit</fullName>
    </submittedName>
</protein>
<comment type="similarity">
    <text evidence="1">Belongs to the membrane fusion protein (MFP) (TC 8.A.1) family.</text>
</comment>
<dbReference type="Pfam" id="PF25954">
    <property type="entry name" value="Beta-barrel_RND_2"/>
    <property type="match status" value="1"/>
</dbReference>